<dbReference type="AlphaFoldDB" id="A0A839SQ87"/>
<dbReference type="Gene3D" id="1.25.40.10">
    <property type="entry name" value="Tetratricopeptide repeat domain"/>
    <property type="match status" value="2"/>
</dbReference>
<dbReference type="SUPFAM" id="SSF52540">
    <property type="entry name" value="P-loop containing nucleoside triphosphate hydrolases"/>
    <property type="match status" value="1"/>
</dbReference>
<dbReference type="Pfam" id="PF13469">
    <property type="entry name" value="Sulfotransfer_3"/>
    <property type="match status" value="1"/>
</dbReference>
<feature type="repeat" description="TPR" evidence="2">
    <location>
        <begin position="143"/>
        <end position="176"/>
    </location>
</feature>
<dbReference type="RefSeq" id="WP_183414826.1">
    <property type="nucleotide sequence ID" value="NZ_JACHXA010000001.1"/>
</dbReference>
<reference evidence="4 5" key="1">
    <citation type="submission" date="2020-08" db="EMBL/GenBank/DDBJ databases">
        <title>Genomic Encyclopedia of Type Strains, Phase III (KMG-III): the genomes of soil and plant-associated and newly described type strains.</title>
        <authorList>
            <person name="Whitman W."/>
        </authorList>
    </citation>
    <scope>NUCLEOTIDE SEQUENCE [LARGE SCALE GENOMIC DNA]</scope>
    <source>
        <strain evidence="4 5">CECT 8803</strain>
    </source>
</reference>
<dbReference type="InterPro" id="IPR011990">
    <property type="entry name" value="TPR-like_helical_dom_sf"/>
</dbReference>
<dbReference type="GO" id="GO:0008476">
    <property type="term" value="F:protein-tyrosine sulfotransferase activity"/>
    <property type="evidence" value="ECO:0007669"/>
    <property type="project" value="InterPro"/>
</dbReference>
<dbReference type="SUPFAM" id="SSF48452">
    <property type="entry name" value="TPR-like"/>
    <property type="match status" value="1"/>
</dbReference>
<evidence type="ECO:0000313" key="4">
    <source>
        <dbReference type="EMBL" id="MBB3064004.1"/>
    </source>
</evidence>
<dbReference type="InterPro" id="IPR026634">
    <property type="entry name" value="TPST-like"/>
</dbReference>
<dbReference type="Proteomes" id="UP000581135">
    <property type="component" value="Unassembled WGS sequence"/>
</dbReference>
<evidence type="ECO:0000259" key="3">
    <source>
        <dbReference type="PROSITE" id="PS50918"/>
    </source>
</evidence>
<dbReference type="Pfam" id="PF14559">
    <property type="entry name" value="TPR_19"/>
    <property type="match status" value="1"/>
</dbReference>
<keyword evidence="2" id="KW-0802">TPR repeat</keyword>
<keyword evidence="5" id="KW-1185">Reference proteome</keyword>
<dbReference type="PANTHER" id="PTHR12788">
    <property type="entry name" value="PROTEIN-TYROSINE SULFOTRANSFERASE 2"/>
    <property type="match status" value="1"/>
</dbReference>
<dbReference type="SMART" id="SM00028">
    <property type="entry name" value="TPR"/>
    <property type="match status" value="7"/>
</dbReference>
<evidence type="ECO:0000256" key="2">
    <source>
        <dbReference type="PROSITE-ProRule" id="PRU00339"/>
    </source>
</evidence>
<dbReference type="Gene3D" id="3.40.50.300">
    <property type="entry name" value="P-loop containing nucleotide triphosphate hydrolases"/>
    <property type="match status" value="1"/>
</dbReference>
<dbReference type="Pfam" id="PF13432">
    <property type="entry name" value="TPR_16"/>
    <property type="match status" value="1"/>
</dbReference>
<dbReference type="PROSITE" id="PS50005">
    <property type="entry name" value="TPR"/>
    <property type="match status" value="3"/>
</dbReference>
<dbReference type="PANTHER" id="PTHR12788:SF10">
    <property type="entry name" value="PROTEIN-TYROSINE SULFOTRANSFERASE"/>
    <property type="match status" value="1"/>
</dbReference>
<name>A0A839SQ87_9PROT</name>
<sequence length="584" mass="65098">MMNQSKIGTLLQKGAALQRAGDLKKAEGFYRQVLKLDRRNPDALHLLGTVLHLTGRSKQGLKVLEEAVAVQASNAAFRRSLAQILLALDQTGKARVQLEKAIALDPNFVAARANLGELLGKSGEHEEAVRQFRSALEHFPAHPALNNNLGNSLLKLQKFQEARDAFTTALQGDPSLATAWEGLADVLVELDQDEAAWRLLKEAVARFGDNPRLLTKCGGLAQQFGAFEEAGTLLRKALAINPHTYPAINRIAHIQKFKADDPLLKEMHRLWQDARPEGDDRHALAFALGKAEADCGNHDSAFAFYAEGNRLRRPEYQYDRNEARAENEELIARYDAALFKAKQGIGAMDRRPVFVVGMPRSGTTLAEQILAAHPSVVGVGEARAMSRIAKHAPQDPLTLVAQEAEALGAAYLDHVVAMAGPEAERIIDKMPHNFQRLGLIALALPGARIIHCRRDPADTCLSIFFQSFGGYLPFAYDLEELGAAYQDYRRLMAHWKNVLPLPMFDLDYEALVEDTEREARRLLTFLDLPWDPAVLSHHEASHEVKTASHWQVRQPVYQSSRGRWKRYEKHLGPLLPYLETLEEA</sequence>
<accession>A0A839SQ87</accession>
<feature type="repeat" description="TPR" evidence="2">
    <location>
        <begin position="7"/>
        <end position="40"/>
    </location>
</feature>
<feature type="domain" description="WWE" evidence="3">
    <location>
        <begin position="536"/>
        <end position="584"/>
    </location>
</feature>
<evidence type="ECO:0000256" key="1">
    <source>
        <dbReference type="ARBA" id="ARBA00022679"/>
    </source>
</evidence>
<proteinExistence type="predicted"/>
<evidence type="ECO:0000313" key="5">
    <source>
        <dbReference type="Proteomes" id="UP000581135"/>
    </source>
</evidence>
<organism evidence="4 5">
    <name type="scientific">Limibacillus halophilus</name>
    <dbReference type="NCBI Taxonomy" id="1579333"/>
    <lineage>
        <taxon>Bacteria</taxon>
        <taxon>Pseudomonadati</taxon>
        <taxon>Pseudomonadota</taxon>
        <taxon>Alphaproteobacteria</taxon>
        <taxon>Rhodospirillales</taxon>
        <taxon>Rhodovibrionaceae</taxon>
        <taxon>Limibacillus</taxon>
    </lineage>
</organism>
<comment type="caution">
    <text evidence="4">The sequence shown here is derived from an EMBL/GenBank/DDBJ whole genome shotgun (WGS) entry which is preliminary data.</text>
</comment>
<dbReference type="EMBL" id="JACHXA010000001">
    <property type="protein sequence ID" value="MBB3064004.1"/>
    <property type="molecule type" value="Genomic_DNA"/>
</dbReference>
<dbReference type="InterPro" id="IPR004170">
    <property type="entry name" value="WWE_dom"/>
</dbReference>
<dbReference type="InterPro" id="IPR027417">
    <property type="entry name" value="P-loop_NTPase"/>
</dbReference>
<dbReference type="InterPro" id="IPR019734">
    <property type="entry name" value="TPR_rpt"/>
</dbReference>
<feature type="repeat" description="TPR" evidence="2">
    <location>
        <begin position="109"/>
        <end position="142"/>
    </location>
</feature>
<gene>
    <name evidence="4" type="ORF">FHR98_000269</name>
</gene>
<dbReference type="PROSITE" id="PS50918">
    <property type="entry name" value="WWE"/>
    <property type="match status" value="1"/>
</dbReference>
<keyword evidence="1" id="KW-0808">Transferase</keyword>
<protein>
    <submittedName>
        <fullName evidence="4">Tetratricopeptide (TPR) repeat protein</fullName>
    </submittedName>
</protein>